<dbReference type="AlphaFoldDB" id="A0A2K4ZJE8"/>
<dbReference type="Pfam" id="PF01381">
    <property type="entry name" value="HTH_3"/>
    <property type="match status" value="1"/>
</dbReference>
<dbReference type="GO" id="GO:0005829">
    <property type="term" value="C:cytosol"/>
    <property type="evidence" value="ECO:0007669"/>
    <property type="project" value="TreeGrafter"/>
</dbReference>
<dbReference type="OrthoDB" id="9798912at2"/>
<evidence type="ECO:0000313" key="6">
    <source>
        <dbReference type="Proteomes" id="UP000236311"/>
    </source>
</evidence>
<evidence type="ECO:0000256" key="2">
    <source>
        <dbReference type="ARBA" id="ARBA00023125"/>
    </source>
</evidence>
<proteinExistence type="predicted"/>
<feature type="domain" description="HTH cro/C1-type" evidence="4">
    <location>
        <begin position="10"/>
        <end position="64"/>
    </location>
</feature>
<evidence type="ECO:0000256" key="3">
    <source>
        <dbReference type="ARBA" id="ARBA00023163"/>
    </source>
</evidence>
<evidence type="ECO:0000313" key="5">
    <source>
        <dbReference type="EMBL" id="SOY30599.1"/>
    </source>
</evidence>
<keyword evidence="3" id="KW-0804">Transcription</keyword>
<dbReference type="SMART" id="SM00530">
    <property type="entry name" value="HTH_XRE"/>
    <property type="match status" value="1"/>
</dbReference>
<dbReference type="InterPro" id="IPR010982">
    <property type="entry name" value="Lambda_DNA-bd_dom_sf"/>
</dbReference>
<dbReference type="GO" id="GO:0003677">
    <property type="term" value="F:DNA binding"/>
    <property type="evidence" value="ECO:0007669"/>
    <property type="project" value="UniProtKB-KW"/>
</dbReference>
<dbReference type="EMBL" id="OFSM01000017">
    <property type="protein sequence ID" value="SOY30599.1"/>
    <property type="molecule type" value="Genomic_DNA"/>
</dbReference>
<gene>
    <name evidence="5" type="ORF">AMURIS_03330</name>
</gene>
<dbReference type="PROSITE" id="PS50943">
    <property type="entry name" value="HTH_CROC1"/>
    <property type="match status" value="1"/>
</dbReference>
<keyword evidence="6" id="KW-1185">Reference proteome</keyword>
<accession>A0A2K4ZJE8</accession>
<dbReference type="PANTHER" id="PTHR46797">
    <property type="entry name" value="HTH-TYPE TRANSCRIPTIONAL REGULATOR"/>
    <property type="match status" value="1"/>
</dbReference>
<dbReference type="Proteomes" id="UP000236311">
    <property type="component" value="Unassembled WGS sequence"/>
</dbReference>
<dbReference type="InterPro" id="IPR050807">
    <property type="entry name" value="TransReg_Diox_bact_type"/>
</dbReference>
<evidence type="ECO:0000256" key="1">
    <source>
        <dbReference type="ARBA" id="ARBA00023015"/>
    </source>
</evidence>
<keyword evidence="2" id="KW-0238">DNA-binding</keyword>
<dbReference type="SUPFAM" id="SSF47413">
    <property type="entry name" value="lambda repressor-like DNA-binding domains"/>
    <property type="match status" value="1"/>
</dbReference>
<dbReference type="RefSeq" id="WP_103240623.1">
    <property type="nucleotide sequence ID" value="NZ_JANJZD010000017.1"/>
</dbReference>
<dbReference type="Gene3D" id="1.10.260.40">
    <property type="entry name" value="lambda repressor-like DNA-binding domains"/>
    <property type="match status" value="1"/>
</dbReference>
<dbReference type="GO" id="GO:0003700">
    <property type="term" value="F:DNA-binding transcription factor activity"/>
    <property type="evidence" value="ECO:0007669"/>
    <property type="project" value="TreeGrafter"/>
</dbReference>
<dbReference type="InterPro" id="IPR001387">
    <property type="entry name" value="Cro/C1-type_HTH"/>
</dbReference>
<evidence type="ECO:0000259" key="4">
    <source>
        <dbReference type="PROSITE" id="PS50943"/>
    </source>
</evidence>
<organism evidence="5 6">
    <name type="scientific">Acetatifactor muris</name>
    <dbReference type="NCBI Taxonomy" id="879566"/>
    <lineage>
        <taxon>Bacteria</taxon>
        <taxon>Bacillati</taxon>
        <taxon>Bacillota</taxon>
        <taxon>Clostridia</taxon>
        <taxon>Lachnospirales</taxon>
        <taxon>Lachnospiraceae</taxon>
        <taxon>Acetatifactor</taxon>
    </lineage>
</organism>
<dbReference type="PANTHER" id="PTHR46797:SF23">
    <property type="entry name" value="HTH-TYPE TRANSCRIPTIONAL REGULATOR SUTR"/>
    <property type="match status" value="1"/>
</dbReference>
<protein>
    <submittedName>
        <fullName evidence="5">Anaerobic benzoate catabolism transcriptional regulator</fullName>
    </submittedName>
</protein>
<reference evidence="5 6" key="1">
    <citation type="submission" date="2018-01" db="EMBL/GenBank/DDBJ databases">
        <authorList>
            <person name="Gaut B.S."/>
            <person name="Morton B.R."/>
            <person name="Clegg M.T."/>
            <person name="Duvall M.R."/>
        </authorList>
    </citation>
    <scope>NUCLEOTIDE SEQUENCE [LARGE SCALE GENOMIC DNA]</scope>
    <source>
        <strain evidence="5">GP69</strain>
    </source>
</reference>
<name>A0A2K4ZJE8_9FIRM</name>
<keyword evidence="1" id="KW-0805">Transcription regulation</keyword>
<sequence>MVQRPLGRRIREERLKLNLTQEKLAEDVNLSMAYIGQIERGERSLTLDNLVAVANRLGVTVDYLLSDSVIPDEDAEYLILRQLLAGRTKSQKALAVNMVKLMFRHLDENSFQDGKGEN</sequence>
<dbReference type="CDD" id="cd00093">
    <property type="entry name" value="HTH_XRE"/>
    <property type="match status" value="1"/>
</dbReference>